<dbReference type="InterPro" id="IPR007402">
    <property type="entry name" value="DUF455"/>
</dbReference>
<proteinExistence type="predicted"/>
<accession>A0A172TMD4</accession>
<dbReference type="Proteomes" id="UP000076927">
    <property type="component" value="Chromosome"/>
</dbReference>
<dbReference type="AlphaFoldDB" id="A0A172TMD4"/>
<dbReference type="STRING" id="1178515.SY83_20245"/>
<keyword evidence="2" id="KW-1185">Reference proteome</keyword>
<dbReference type="RefSeq" id="WP_068609830.1">
    <property type="nucleotide sequence ID" value="NZ_CP011388.1"/>
</dbReference>
<reference evidence="1 2" key="1">
    <citation type="submission" date="2015-01" db="EMBL/GenBank/DDBJ databases">
        <title>Paenibacillus swuensis/DY6/whole genome sequencing.</title>
        <authorList>
            <person name="Kim M.K."/>
            <person name="Srinivasan S."/>
            <person name="Lee J.-J."/>
        </authorList>
    </citation>
    <scope>NUCLEOTIDE SEQUENCE [LARGE SCALE GENOMIC DNA]</scope>
    <source>
        <strain evidence="1 2">DY6</strain>
    </source>
</reference>
<dbReference type="PATRIC" id="fig|1178515.4.peg.4095"/>
<organism evidence="1 2">
    <name type="scientific">Paenibacillus swuensis</name>
    <dbReference type="NCBI Taxonomy" id="1178515"/>
    <lineage>
        <taxon>Bacteria</taxon>
        <taxon>Bacillati</taxon>
        <taxon>Bacillota</taxon>
        <taxon>Bacilli</taxon>
        <taxon>Bacillales</taxon>
        <taxon>Paenibacillaceae</taxon>
        <taxon>Paenibacillus</taxon>
    </lineage>
</organism>
<dbReference type="OrthoDB" id="1392385at2"/>
<evidence type="ECO:0000313" key="2">
    <source>
        <dbReference type="Proteomes" id="UP000076927"/>
    </source>
</evidence>
<dbReference type="EMBL" id="CP011388">
    <property type="protein sequence ID" value="ANE48235.1"/>
    <property type="molecule type" value="Genomic_DNA"/>
</dbReference>
<dbReference type="KEGG" id="pswu:SY83_20245"/>
<evidence type="ECO:0008006" key="3">
    <source>
        <dbReference type="Google" id="ProtNLM"/>
    </source>
</evidence>
<sequence>MLQKFEIEKFESGEVQSQLRQYWVTVSDQIQLVNRLLFIEWVSSRVIAGWVPAAAEFEWKTQLTYYMWQNMTIAEKLRKRKEELAGNAKIVIPSQKLEELLQNVARADSFHAFMGGWFLEVQRDLVASYEHYLYVCDPIFDAPTIELLEEIIPKKRKQLEWAHKVIHNAVAVPETLSSVERWRSYTKKYLLYIGGLLEKEESLCTQPVAPAEPYGPAPEKRSMPDWLDTNVKLDEFPEEFAGTLKTFMWHYATEIQVIDPMCYVFYGMDDMPFEFFVDFSRHIWDEVRHHLMGVRRLEQMGYDPKKLPLPYDEKPVTELEQYYLHLTMLGETCSFSRKKKSMEAFYEKGDIISGMTAEIDIVDERSHVKFGKKWLEPMFSQRLGDHRTLEELIRGMIEGVMQELPEAERKSISHFAFCGRIEFKNLSYDRL</sequence>
<gene>
    <name evidence="1" type="ORF">SY83_20245</name>
</gene>
<name>A0A172TMD4_9BACL</name>
<dbReference type="Pfam" id="PF04305">
    <property type="entry name" value="DUF455"/>
    <property type="match status" value="1"/>
</dbReference>
<evidence type="ECO:0000313" key="1">
    <source>
        <dbReference type="EMBL" id="ANE48235.1"/>
    </source>
</evidence>
<protein>
    <recommendedName>
        <fullName evidence="3">DUF455 family protein</fullName>
    </recommendedName>
</protein>